<evidence type="ECO:0000313" key="2">
    <source>
        <dbReference type="EMBL" id="KAK5977855.1"/>
    </source>
</evidence>
<dbReference type="AlphaFoldDB" id="A0AAN8FJ75"/>
<proteinExistence type="predicted"/>
<organism evidence="2 3">
    <name type="scientific">Trichostrongylus colubriformis</name>
    <name type="common">Black scour worm</name>
    <dbReference type="NCBI Taxonomy" id="6319"/>
    <lineage>
        <taxon>Eukaryota</taxon>
        <taxon>Metazoa</taxon>
        <taxon>Ecdysozoa</taxon>
        <taxon>Nematoda</taxon>
        <taxon>Chromadorea</taxon>
        <taxon>Rhabditida</taxon>
        <taxon>Rhabditina</taxon>
        <taxon>Rhabditomorpha</taxon>
        <taxon>Strongyloidea</taxon>
        <taxon>Trichostrongylidae</taxon>
        <taxon>Trichostrongylus</taxon>
    </lineage>
</organism>
<name>A0AAN8FJ75_TRICO</name>
<feature type="transmembrane region" description="Helical" evidence="1">
    <location>
        <begin position="44"/>
        <end position="63"/>
    </location>
</feature>
<accession>A0AAN8FJ75</accession>
<gene>
    <name evidence="2" type="ORF">GCK32_008462</name>
</gene>
<sequence length="95" mass="10278">MQMRLFVYLCVQVSIPAICMLIPILGLVYIFVVKRNMNQGLGNTALALLGSHGAVAAIALIVYKKQVLNFAISYSIIHKLLTITEVLIASSSASI</sequence>
<dbReference type="EMBL" id="WIXE01010119">
    <property type="protein sequence ID" value="KAK5977855.1"/>
    <property type="molecule type" value="Genomic_DNA"/>
</dbReference>
<protein>
    <submittedName>
        <fullName evidence="2">Uncharacterized protein</fullName>
    </submittedName>
</protein>
<evidence type="ECO:0000256" key="1">
    <source>
        <dbReference type="SAM" id="Phobius"/>
    </source>
</evidence>
<keyword evidence="1" id="KW-0812">Transmembrane</keyword>
<dbReference type="Pfam" id="PF10318">
    <property type="entry name" value="7TM_GPCR_Srh"/>
    <property type="match status" value="1"/>
</dbReference>
<evidence type="ECO:0000313" key="3">
    <source>
        <dbReference type="Proteomes" id="UP001331761"/>
    </source>
</evidence>
<feature type="transmembrane region" description="Helical" evidence="1">
    <location>
        <begin position="7"/>
        <end position="32"/>
    </location>
</feature>
<keyword evidence="1" id="KW-0472">Membrane</keyword>
<reference evidence="2 3" key="1">
    <citation type="submission" date="2019-10" db="EMBL/GenBank/DDBJ databases">
        <title>Assembly and Annotation for the nematode Trichostrongylus colubriformis.</title>
        <authorList>
            <person name="Martin J."/>
        </authorList>
    </citation>
    <scope>NUCLEOTIDE SEQUENCE [LARGE SCALE GENOMIC DNA]</scope>
    <source>
        <strain evidence="2">G859</strain>
        <tissue evidence="2">Whole worm</tissue>
    </source>
</reference>
<dbReference type="Proteomes" id="UP001331761">
    <property type="component" value="Unassembled WGS sequence"/>
</dbReference>
<keyword evidence="3" id="KW-1185">Reference proteome</keyword>
<keyword evidence="1" id="KW-1133">Transmembrane helix</keyword>
<comment type="caution">
    <text evidence="2">The sequence shown here is derived from an EMBL/GenBank/DDBJ whole genome shotgun (WGS) entry which is preliminary data.</text>
</comment>
<dbReference type="InterPro" id="IPR019422">
    <property type="entry name" value="7TM_GPCR_serpentine_rcpt_Srh"/>
</dbReference>